<dbReference type="InterPro" id="IPR027417">
    <property type="entry name" value="P-loop_NTPase"/>
</dbReference>
<evidence type="ECO:0000256" key="10">
    <source>
        <dbReference type="PROSITE-ProRule" id="PRU00560"/>
    </source>
</evidence>
<keyword evidence="12" id="KW-0472">Membrane</keyword>
<comment type="similarity">
    <text evidence="1">Belongs to the helicase family. UvrD subfamily.</text>
</comment>
<evidence type="ECO:0000256" key="5">
    <source>
        <dbReference type="ARBA" id="ARBA00022840"/>
    </source>
</evidence>
<reference evidence="15" key="1">
    <citation type="submission" date="2021-01" db="EMBL/GenBank/DDBJ databases">
        <title>Genome public.</title>
        <authorList>
            <person name="Liu C."/>
            <person name="Sun Q."/>
        </authorList>
    </citation>
    <scope>NUCLEOTIDE SEQUENCE [LARGE SCALE GENOMIC DNA]</scope>
    <source>
        <strain evidence="15">YIM B02505</strain>
    </source>
</reference>
<evidence type="ECO:0000256" key="7">
    <source>
        <dbReference type="ARBA" id="ARBA00034617"/>
    </source>
</evidence>
<evidence type="ECO:0000256" key="3">
    <source>
        <dbReference type="ARBA" id="ARBA00022801"/>
    </source>
</evidence>
<dbReference type="InterPro" id="IPR013498">
    <property type="entry name" value="Topo_IA_Znf"/>
</dbReference>
<protein>
    <recommendedName>
        <fullName evidence="8">DNA 3'-5' helicase</fullName>
        <ecNumber evidence="8">5.6.2.4</ecNumber>
    </recommendedName>
</protein>
<dbReference type="InterPro" id="IPR014017">
    <property type="entry name" value="DNA_helicase_UvrD-like_C"/>
</dbReference>
<dbReference type="EC" id="5.6.2.4" evidence="8"/>
<dbReference type="Pfam" id="PF13361">
    <property type="entry name" value="UvrD_C"/>
    <property type="match status" value="1"/>
</dbReference>
<feature type="binding site" evidence="10">
    <location>
        <begin position="148"/>
        <end position="155"/>
    </location>
    <ligand>
        <name>ATP</name>
        <dbReference type="ChEBI" id="CHEBI:30616"/>
    </ligand>
</feature>
<dbReference type="Gene3D" id="3.30.65.10">
    <property type="entry name" value="Bacterial Topoisomerase I, domain 1"/>
    <property type="match status" value="2"/>
</dbReference>
<dbReference type="PROSITE" id="PS51198">
    <property type="entry name" value="UVRD_HELICASE_ATP_BIND"/>
    <property type="match status" value="1"/>
</dbReference>
<dbReference type="RefSeq" id="WP_200269823.1">
    <property type="nucleotide sequence ID" value="NZ_JAENHN010000037.1"/>
</dbReference>
<evidence type="ECO:0000256" key="9">
    <source>
        <dbReference type="ARBA" id="ARBA00048988"/>
    </source>
</evidence>
<evidence type="ECO:0000256" key="12">
    <source>
        <dbReference type="SAM" id="Phobius"/>
    </source>
</evidence>
<dbReference type="Gene3D" id="1.10.10.160">
    <property type="match status" value="1"/>
</dbReference>
<evidence type="ECO:0000256" key="11">
    <source>
        <dbReference type="SAM" id="Coils"/>
    </source>
</evidence>
<keyword evidence="12" id="KW-0812">Transmembrane</keyword>
<gene>
    <name evidence="14" type="ORF">JHL18_13000</name>
</gene>
<keyword evidence="12" id="KW-1133">Transmembrane helix</keyword>
<keyword evidence="3 10" id="KW-0378">Hydrolase</keyword>
<keyword evidence="2 10" id="KW-0547">Nucleotide-binding</keyword>
<feature type="domain" description="UvrD-like helicase ATP-binding" evidence="13">
    <location>
        <begin position="127"/>
        <end position="615"/>
    </location>
</feature>
<comment type="caution">
    <text evidence="14">The sequence shown here is derived from an EMBL/GenBank/DDBJ whole genome shotgun (WGS) entry which is preliminary data.</text>
</comment>
<proteinExistence type="inferred from homology"/>
<organism evidence="14 15">
    <name type="scientific">Clostridium yunnanense</name>
    <dbReference type="NCBI Taxonomy" id="2800325"/>
    <lineage>
        <taxon>Bacteria</taxon>
        <taxon>Bacillati</taxon>
        <taxon>Bacillota</taxon>
        <taxon>Clostridia</taxon>
        <taxon>Eubacteriales</taxon>
        <taxon>Clostridiaceae</taxon>
        <taxon>Clostridium</taxon>
    </lineage>
</organism>
<evidence type="ECO:0000256" key="4">
    <source>
        <dbReference type="ARBA" id="ARBA00022806"/>
    </source>
</evidence>
<dbReference type="PANTHER" id="PTHR11070:SF63">
    <property type="entry name" value="DNA HELICASE IV"/>
    <property type="match status" value="1"/>
</dbReference>
<evidence type="ECO:0000313" key="15">
    <source>
        <dbReference type="Proteomes" id="UP000596739"/>
    </source>
</evidence>
<dbReference type="EMBL" id="JAENHN010000037">
    <property type="protein sequence ID" value="MBK1811539.1"/>
    <property type="molecule type" value="Genomic_DNA"/>
</dbReference>
<dbReference type="InterPro" id="IPR000212">
    <property type="entry name" value="DNA_helicase_UvrD/REP"/>
</dbReference>
<keyword evidence="15" id="KW-1185">Reference proteome</keyword>
<evidence type="ECO:0000259" key="13">
    <source>
        <dbReference type="PROSITE" id="PS51198"/>
    </source>
</evidence>
<keyword evidence="4 10" id="KW-0347">Helicase</keyword>
<keyword evidence="11" id="KW-0175">Coiled coil</keyword>
<accession>A0ABS1EQ79</accession>
<dbReference type="Proteomes" id="UP000596739">
    <property type="component" value="Unassembled WGS sequence"/>
</dbReference>
<keyword evidence="6" id="KW-0413">Isomerase</keyword>
<evidence type="ECO:0000256" key="1">
    <source>
        <dbReference type="ARBA" id="ARBA00009922"/>
    </source>
</evidence>
<dbReference type="InterPro" id="IPR014016">
    <property type="entry name" value="UvrD-like_ATP-bd"/>
</dbReference>
<sequence length="917" mass="108363">MKGYEYFIIIIGIVVVVSVINLIRNISIKKAPDVIQNIKEIEKFFKEIEVAKEDYFTYIIRDKLLKGYKTIFEFFTKKPYCNIKNSKVLEFKRIYCNFDHFIKQWNEEYVTNELERNIDLFDNLDGKSLDGQQRRAVVVDEMNNLVLAGAGSGKTLTISAKVKYLIDRKNVLSDEILLISFTRKAAEEMYQRISQKLGIEVEAKTFHKLGLDIITKQRKNRPDISEELNSIVESYFKDSIYNDKDQIKSLIIFFSYYLNIPNDFQKFDNLGECYDYYRNVDFETLKGKVDMNRDIQEKLDELKSNKHTLQGETVKSLEELMIANYLFLNGIKYTYERKYPYESDDKYRKHYRPDFYLNDYDIYLEHFGITKDNKVPWLSKIEEQKYLDGINWKRETHRKNRTILLETYSYYNNEGILLSKLEEVLKQNKVEFKQPDLQEIYVKVFNDFDDKYFREFKKLIATFIALFKSNGYSLESFTELQKSSDKIDNIFLRNRSCRFLDIVKPIYVKYQEYLDENGLIDFNDMINEATNIVKENKQEFKYKYIIIDEYQDISMSRFNLIKEIRNKTNAKIMCVGDDWQSIYRFAGSDIDLFTNFKTYLGNYELLKIENTYRNSQELVNIAGNFIMKNPKQLKKDLKSNKHHSNPIRMINYENDIYPAFRKVIDEIVNNFGEDAQITILGRNNFDIDVIEMDKGELGKEFKLNKSNGQVLVKCKQYPKLKMNFLTMHRSKGLEADNVIIINLMNKLTGLPNKIADDPVLSLVLTDLDRFDFAEERRLFYVALTRTKNSTYLLVPINRQSTFTEELAKKFDVQYEHSTHVEVVEKAPNCPRCQKGFLIIRENSKDNSRFLGCSNYPFCDLSSKHVEILDNHIKCSVCGGYMVKRPGRYGEFYGCTNYPYCNHTLKIDKTNGVKKQKT</sequence>
<dbReference type="SUPFAM" id="SSF52540">
    <property type="entry name" value="P-loop containing nucleoside triphosphate hydrolases"/>
    <property type="match status" value="1"/>
</dbReference>
<dbReference type="Gene3D" id="3.40.50.300">
    <property type="entry name" value="P-loop containing nucleotide triphosphate hydrolases"/>
    <property type="match status" value="3"/>
</dbReference>
<feature type="coiled-coil region" evidence="11">
    <location>
        <begin position="285"/>
        <end position="312"/>
    </location>
</feature>
<dbReference type="SUPFAM" id="SSF57783">
    <property type="entry name" value="Zinc beta-ribbon"/>
    <property type="match status" value="1"/>
</dbReference>
<comment type="catalytic activity">
    <reaction evidence="7">
        <text>Couples ATP hydrolysis with the unwinding of duplex DNA by translocating in the 3'-5' direction.</text>
        <dbReference type="EC" id="5.6.2.4"/>
    </reaction>
</comment>
<evidence type="ECO:0000313" key="14">
    <source>
        <dbReference type="EMBL" id="MBK1811539.1"/>
    </source>
</evidence>
<dbReference type="InterPro" id="IPR013986">
    <property type="entry name" value="DExx_box_DNA_helicase_dom_sf"/>
</dbReference>
<comment type="catalytic activity">
    <reaction evidence="9">
        <text>ATP + H2O = ADP + phosphate + H(+)</text>
        <dbReference type="Rhea" id="RHEA:13065"/>
        <dbReference type="ChEBI" id="CHEBI:15377"/>
        <dbReference type="ChEBI" id="CHEBI:15378"/>
        <dbReference type="ChEBI" id="CHEBI:30616"/>
        <dbReference type="ChEBI" id="CHEBI:43474"/>
        <dbReference type="ChEBI" id="CHEBI:456216"/>
        <dbReference type="EC" id="5.6.2.4"/>
    </reaction>
</comment>
<keyword evidence="5 10" id="KW-0067">ATP-binding</keyword>
<name>A0ABS1EQ79_9CLOT</name>
<evidence type="ECO:0000256" key="8">
    <source>
        <dbReference type="ARBA" id="ARBA00034808"/>
    </source>
</evidence>
<dbReference type="Pfam" id="PF00580">
    <property type="entry name" value="UvrD-helicase"/>
    <property type="match status" value="1"/>
</dbReference>
<dbReference type="Pfam" id="PF01396">
    <property type="entry name" value="Zn_ribbon_Top1"/>
    <property type="match status" value="2"/>
</dbReference>
<evidence type="ECO:0000256" key="6">
    <source>
        <dbReference type="ARBA" id="ARBA00023235"/>
    </source>
</evidence>
<evidence type="ECO:0000256" key="2">
    <source>
        <dbReference type="ARBA" id="ARBA00022741"/>
    </source>
</evidence>
<dbReference type="PANTHER" id="PTHR11070">
    <property type="entry name" value="UVRD / RECB / PCRA DNA HELICASE FAMILY MEMBER"/>
    <property type="match status" value="1"/>
</dbReference>
<feature type="transmembrane region" description="Helical" evidence="12">
    <location>
        <begin position="6"/>
        <end position="23"/>
    </location>
</feature>